<dbReference type="Pfam" id="PF01323">
    <property type="entry name" value="DSBA"/>
    <property type="match status" value="1"/>
</dbReference>
<dbReference type="Proteomes" id="UP001629214">
    <property type="component" value="Unassembled WGS sequence"/>
</dbReference>
<organism evidence="3 4">
    <name type="scientific">Herbaspirillum rhizosphaerae</name>
    <dbReference type="NCBI Taxonomy" id="346179"/>
    <lineage>
        <taxon>Bacteria</taxon>
        <taxon>Pseudomonadati</taxon>
        <taxon>Pseudomonadota</taxon>
        <taxon>Betaproteobacteria</taxon>
        <taxon>Burkholderiales</taxon>
        <taxon>Oxalobacteraceae</taxon>
        <taxon>Herbaspirillum</taxon>
    </lineage>
</organism>
<sequence>MSDQKTSIDFYFDFSSPYGYFGSLRIEKLAVQYGRTVNWHAVLLGPVFKVMGIAPIANVPLKGEYSHHDMERTARFNNILFKRPDVMPIASQHAARAVLWAQKNDAAKAVNLIHTLYSAYFTENIDISKLETVLRIAGDVGIDEDKLTTALNDDAIKDALKAEVAASIERGVFGSPFVIVDGESFWGFDRFNQLEVFLKDGKI</sequence>
<dbReference type="InterPro" id="IPR036249">
    <property type="entry name" value="Thioredoxin-like_sf"/>
</dbReference>
<keyword evidence="1 3" id="KW-0413">Isomerase</keyword>
<dbReference type="SUPFAM" id="SSF52833">
    <property type="entry name" value="Thioredoxin-like"/>
    <property type="match status" value="1"/>
</dbReference>
<dbReference type="PANTHER" id="PTHR42943:SF2">
    <property type="entry name" value="GLUTATHIONE S-TRANSFERASE KAPPA 1"/>
    <property type="match status" value="1"/>
</dbReference>
<dbReference type="InterPro" id="IPR051924">
    <property type="entry name" value="GST_Kappa/NadH"/>
</dbReference>
<evidence type="ECO:0000259" key="2">
    <source>
        <dbReference type="Pfam" id="PF01323"/>
    </source>
</evidence>
<dbReference type="Gene3D" id="3.40.30.10">
    <property type="entry name" value="Glutaredoxin"/>
    <property type="match status" value="1"/>
</dbReference>
<dbReference type="PIRSF" id="PIRSF006386">
    <property type="entry name" value="HCCAis_GSTk"/>
    <property type="match status" value="1"/>
</dbReference>
<dbReference type="RefSeq" id="WP_408166878.1">
    <property type="nucleotide sequence ID" value="NZ_JAQQFR010000004.1"/>
</dbReference>
<comment type="catalytic activity">
    <reaction evidence="1">
        <text>2-hydroxychromene-2-carboxylate = (3E)-4-(2-hydroxyphenyl)-2-oxobut-3-enoate</text>
        <dbReference type="Rhea" id="RHEA:27401"/>
        <dbReference type="ChEBI" id="CHEBI:59350"/>
        <dbReference type="ChEBI" id="CHEBI:59353"/>
        <dbReference type="EC" id="5.99.1.4"/>
    </reaction>
</comment>
<comment type="similarity">
    <text evidence="1">Belongs to the GST superfamily. NadH family.</text>
</comment>
<dbReference type="EC" id="5.99.1.4" evidence="1"/>
<comment type="caution">
    <text evidence="3">The sequence shown here is derived from an EMBL/GenBank/DDBJ whole genome shotgun (WGS) entry which is preliminary data.</text>
</comment>
<dbReference type="EMBL" id="JAQQFR010000004">
    <property type="protein sequence ID" value="MFL9878157.1"/>
    <property type="molecule type" value="Genomic_DNA"/>
</dbReference>
<gene>
    <name evidence="3" type="ORF">PQR63_07195</name>
</gene>
<dbReference type="InterPro" id="IPR044087">
    <property type="entry name" value="NahD-like"/>
</dbReference>
<evidence type="ECO:0000313" key="3">
    <source>
        <dbReference type="EMBL" id="MFL9878157.1"/>
    </source>
</evidence>
<reference evidence="3 4" key="1">
    <citation type="journal article" date="2024" name="Chem. Sci.">
        <title>Discovery of megapolipeptins by genome mining of a Burkholderiales bacteria collection.</title>
        <authorList>
            <person name="Paulo B.S."/>
            <person name="Recchia M.J.J."/>
            <person name="Lee S."/>
            <person name="Fergusson C.H."/>
            <person name="Romanowski S.B."/>
            <person name="Hernandez A."/>
            <person name="Krull N."/>
            <person name="Liu D.Y."/>
            <person name="Cavanagh H."/>
            <person name="Bos A."/>
            <person name="Gray C.A."/>
            <person name="Murphy B.T."/>
            <person name="Linington R.G."/>
            <person name="Eustaquio A.S."/>
        </authorList>
    </citation>
    <scope>NUCLEOTIDE SEQUENCE [LARGE SCALE GENOMIC DNA]</scope>
    <source>
        <strain evidence="3 4">RL21-008-BIB-B</strain>
    </source>
</reference>
<name>A0ABW8Z546_9BURK</name>
<keyword evidence="4" id="KW-1185">Reference proteome</keyword>
<dbReference type="InterPro" id="IPR014440">
    <property type="entry name" value="HCCAis_GSTk"/>
</dbReference>
<feature type="domain" description="DSBA-like thioredoxin" evidence="2">
    <location>
        <begin position="8"/>
        <end position="197"/>
    </location>
</feature>
<accession>A0ABW8Z546</accession>
<dbReference type="PANTHER" id="PTHR42943">
    <property type="entry name" value="GLUTATHIONE S-TRANSFERASE KAPPA"/>
    <property type="match status" value="1"/>
</dbReference>
<evidence type="ECO:0000313" key="4">
    <source>
        <dbReference type="Proteomes" id="UP001629214"/>
    </source>
</evidence>
<protein>
    <recommendedName>
        <fullName evidence="1">2-hydroxychromene-2-carboxylate isomerase</fullName>
        <ecNumber evidence="1">5.99.1.4</ecNumber>
    </recommendedName>
</protein>
<dbReference type="InterPro" id="IPR001853">
    <property type="entry name" value="DSBA-like_thioredoxin_dom"/>
</dbReference>
<proteinExistence type="inferred from homology"/>
<dbReference type="GO" id="GO:0016853">
    <property type="term" value="F:isomerase activity"/>
    <property type="evidence" value="ECO:0007669"/>
    <property type="project" value="UniProtKB-KW"/>
</dbReference>
<evidence type="ECO:0000256" key="1">
    <source>
        <dbReference type="PIRNR" id="PIRNR006386"/>
    </source>
</evidence>
<dbReference type="CDD" id="cd03022">
    <property type="entry name" value="DsbA_HCCA_Iso"/>
    <property type="match status" value="1"/>
</dbReference>